<reference evidence="21" key="1">
    <citation type="submission" date="2025-08" db="UniProtKB">
        <authorList>
            <consortium name="RefSeq"/>
        </authorList>
    </citation>
    <scope>IDENTIFICATION</scope>
</reference>
<evidence type="ECO:0000256" key="2">
    <source>
        <dbReference type="ARBA" id="ARBA00022473"/>
    </source>
</evidence>
<dbReference type="Gene3D" id="2.60.40.4060">
    <property type="entry name" value="Reeler domain"/>
    <property type="match status" value="1"/>
</dbReference>
<dbReference type="GO" id="GO:0070325">
    <property type="term" value="F:lipoprotein particle receptor binding"/>
    <property type="evidence" value="ECO:0007669"/>
    <property type="project" value="InterPro"/>
</dbReference>
<dbReference type="PROSITE" id="PS01186">
    <property type="entry name" value="EGF_2"/>
    <property type="match status" value="2"/>
</dbReference>
<evidence type="ECO:0000256" key="11">
    <source>
        <dbReference type="ARBA" id="ARBA00022889"/>
    </source>
</evidence>
<dbReference type="SMART" id="SM00181">
    <property type="entry name" value="EGF"/>
    <property type="match status" value="8"/>
</dbReference>
<dbReference type="PANTHER" id="PTHR11841:SF1">
    <property type="entry name" value="REELIN"/>
    <property type="match status" value="1"/>
</dbReference>
<dbReference type="Pfam" id="PF23106">
    <property type="entry name" value="EGF_Teneurin"/>
    <property type="match status" value="2"/>
</dbReference>
<dbReference type="PROSITE" id="PS51019">
    <property type="entry name" value="REELIN"/>
    <property type="match status" value="1"/>
</dbReference>
<evidence type="ECO:0000256" key="1">
    <source>
        <dbReference type="ARBA" id="ARBA00004498"/>
    </source>
</evidence>
<evidence type="ECO:0000313" key="20">
    <source>
        <dbReference type="Proteomes" id="UP000515154"/>
    </source>
</evidence>
<feature type="disulfide bond" evidence="16">
    <location>
        <begin position="1422"/>
        <end position="1431"/>
    </location>
</feature>
<evidence type="ECO:0000256" key="7">
    <source>
        <dbReference type="ARBA" id="ARBA00022801"/>
    </source>
</evidence>
<feature type="signal peptide" evidence="17">
    <location>
        <begin position="1"/>
        <end position="25"/>
    </location>
</feature>
<dbReference type="GO" id="GO:0046872">
    <property type="term" value="F:metal ion binding"/>
    <property type="evidence" value="ECO:0007669"/>
    <property type="project" value="UniProtKB-KW"/>
</dbReference>
<keyword evidence="5" id="KW-0645">Protease</keyword>
<sequence length="3432" mass="388598">MHSKKKSNLYISLLVLLCSASCSLAFPHIQPFFFLCNINGLSKDVGIDKGEISLSVSIKGNPEYYEPGHIYEITIQSSNTFDNFLLTGLYSLSEDVRKKILYMPVAPGLPVQGESFMCSTIYSHSNNTPEYQLQFQWIAPPSGTGCVNFRATAALSNILLFKDTTVLQLCEKGDPSDSMRPKLISIHTKDFILRDSFDDSFYFDTSLWLKSEGAEIDKSCGVVLHDKSAVFCSPGLRKLVTIPLNITSAAVIQFSLSSGNCTNVGPVDNDIVFSYGINACSNWVEIERIPAPNSSKTITHLVRIPVEARQNDVCLSWSQEPVTSVETQVKKQVLKKEAITLLKNITLVHTNCWAMDNVLIPNLAHIPAKIEETFEPISTDDWLFFPGAKLGHKCRSQGDAMYFDSNQQHSYVVSQDVDLSDFSPHQDLTLVEDFEGNITRTNWLLEGVHSGILCEKLHEGKSLIFKGKGKRRACTPYMDMLESDNIKFYLSFGTEKCTGEKNDTAEVLLYQESVNSETIVLASYKPTFYQSPVLNSVTIKPEHRRSVSKICWEQKYYRDEDSDVWAIDSVQISPHMDPDYSNGKDKYVQFSLNMMCGFDLKHNRVDLEFSTDHGLTWNKLHDHCLPGTCNGRFMPLHSSYETSDFDLWKRFTLPLPNGAMMPYVRFRWRKTSGGAANWALDNVYIGSCPDGCNNHGVCRGDSCECDFGFSGESCAFPVVPNPSLLLEMFVSPTVLQSSSQLAVKGAELNYKCGVLSTGKALVFNKGGRRELVTTDMNTTTIRFLQFHIRVGSNSYISECRPPDRMSESVFLEYSCNGGITWNLLKMFADEMYKTPQMDSVELPKAAKGDGCRFRWYQPNHSGSRQDVWALDDIILNNLLFHTLDIETKDLEREFYELTASQGKLIDTYCDMPKPIGFVDEPKVGEKRYIMTSAMKIGPSYMIQFNISLGCGIPFVPGLDNKVRLEYSIDHGLTWSLVEKACLPPERCEEYNAGTVYDYFEYPMWSRITILLPPDTWSRATKFRLIQNEWSPTDTWAVDRLYIGQQCPHMCHGHGICDKGVCRCDSGFRRASCEPSKIAKNGIQADFGATYSPENDFRIKGGDTVSGYEGCGTILSGESMYFYKDGIRVLTTDDLYTLDDDYIQFYIQIGGNGKNCNGANDPKEGILLQYSTNAGISWKTLEELVYNEYREPKFVHVRLPKEAKTDSTRFRWWQPMHSGKGTDQWAVDGIYIGFYEKLTTLQDNFNRLSDLYTLGPWLTVTDGVNGMYCKSNSSALILANQENDKLIITKDMNLKEGDTIQFKINVDCNKKFQWDHPVWFQYSHDNGNSWKLVSSQCYDEGECGGELTEGTIYHSGTYGDWRLVVIPVREEIASRPVLFRWWQRGGTAHSFALDDVYIGPSCLDRCNRNGICQSQHRSVECKCEEGTQGRNCHEIQANPLGIIDRFDNRNEPNEFWQRTTGSMLGTMCGIINNENALFFPADGTREAVTLPLDTTHLRLVQFQVSIGDINGNKVCKKPRNRNEAVILDYSTDNEITWTMLKVVEPSMYTSSNEIVSVELPVGAKTNRTIFRWWQPLGYGGLPRAVWGIDSVLVGVNDTSALGFQDDFNGQNPNPQSWFITQSGVPRISCRSNGHALEFSRNNEKRYAETWDYHITPSTFLQFDISMGCGTLYNTLYSVKLEYSIDTGKTWHSVIDECAPPKFICNGYHLSSQYVSEQHINWTRITIYLPPASISPNTRFRWYQHTKSPRGDIWALDNVYLGAGCPWLCSGHGYCDKGKCICDKGFLPPNCVPEKTLPMNLRDDFSSESLDYNKWQELYGGEVSDICDHLVSGNSLVFAKDLLRLVVTENMDTTMINNIEFFFKYACKGESLAWPRRESVLLQYSINGGITWHLLQEIHYKNDSNTRFFSVFLPPLAKANATKFRFWQPKHGGSMQSTWAIDNFFVGTMTLNPNMLDDKFEKPSLDQGLWQFSNNGKLGKYCEFNRRESTRTAGSSALVFKRGTGEHSIVTRDLDIGPMSVVQFDINVGCGASSTHKYPVRLEYSVNGGKTWQLIVPNCADYALARCDDQTRPTSIYYSGTTKYWRRIIIPLDGLHACGAIRFRWTQGHIPHFDYAPEWAIDNVFIGMMCLSNCNGHGSCGSSMFCECDEGYGGDSCTPFQQHPTSMKEEFKEPVVGGSSAVRDYFQKPSSQLLEAQTALDEKKWFIWSNGRITPKECGLLIRGASLYFGENGDRVLISKDLDLSRVSIVQFFLRLGCKASPPSTGTPPVYVQYSVDGGITWHTFEQFDFSYESNKPEYIVLHLPEKARTNSTKLQWWQPSTDGIFTEQWAVDQIYVGGDIDGTEMLLDEPTIPQDTNWLLYPGGEIKKVCGSATEALSFEDEGNMRYAISRDVTTYSGTFIQFEVSMGCEDTKQCYGMDLQFSLDMGVTWELFQTACTPSDIDCASYHQSSRFMSDIYHGWNRITLPVPYYAKSKSTRFRWIQHAPFNKQHHWALRALYIGKKCPQLCSGHGNCIGHVCRCDSNWQGADCHQPKNPLPTILKDSFTDADISAQNWLKIAGAKITNTCTNLASGMAIHFIGGCSRILISTDLDLRDSKFIQFYFMFGCNTAPLIRNQGVLVDYSADGGISWSHITELYYNQYKAPKFVNIKIPQGARKEGVRVRWWQPENDGKLLRDWALDDIVIGGNMVNPVNVTSNFTTDFVEHEWLTTNNLEIGEYCGQPESAVAKPVAGEGAKLTTRDVKIEDDYILQFSINVGCGAPWNSSISPVHLQYSVNYGKNWYYVTPQCMTKDPQCNTEASVKTVYYTTFGWQRVIIPLTGHVVSSATRFQWFQIMPGQQEDSKDGKEWAIRDIYIGKACADMCHGHGFCDNGQCLCDEGYMWATCHPMGYLYQPTQLKDTFNEPSINRSNWFLVQGAAIYNACTELVDGTALVFSGKGMRLAETWDLDLRDAIFIMYTAIIGGTQQSGECVEPSSRDQSVILQYSINGGIIWHTIYTLDYKYYQHPKTDYLKLPFPARTGSTRIRWWQPMPLDDLEVFPSWALDNVYIGGSEINPSLLWLNFTQGMHELWSNWEFSPRGQVSKDFCYKTEHSLTWNNDKRQKSLTTNQLIVQEDSILQFKIAIGCNNKFNSCIPNSPVHLEFRKNPSIGKWEHLLPICLPDNNVLMSCRPHIHHKASIMHADEYPTWTRYTLKLPDKAHSSSTQIRWVQKHVEGAVSPPWALDEIYIGETCPDMCNGRGDCRKGRCFCEPGTVGTTCAPDQTKLLQRLTDSFEGSMITHYWESIKGGGIGLGCGALYPYAHGKSLYFNGCGQRHVITQPMNLFTGGKIIFILQIGCHSQTEECNINLQNKTHFRGVLLQYSINKGVEWKLLARHEPSDYLNPKRVAYDIPSKVGVQFRWWQPEHGGKGHDQWAIDNVEILAVKNRKNRPHLSR</sequence>
<gene>
    <name evidence="21" type="primary">LOC115210297</name>
</gene>
<dbReference type="InterPro" id="IPR042307">
    <property type="entry name" value="Reeler_sf"/>
</dbReference>
<comment type="subcellular location">
    <subcellularLocation>
        <location evidence="1">Secreted</location>
        <location evidence="1">Extracellular space</location>
        <location evidence="1">Extracellular matrix</location>
    </subcellularLocation>
</comment>
<evidence type="ECO:0000256" key="14">
    <source>
        <dbReference type="ARBA" id="ARBA00044961"/>
    </source>
</evidence>
<evidence type="ECO:0000256" key="3">
    <source>
        <dbReference type="ARBA" id="ARBA00022525"/>
    </source>
</evidence>
<dbReference type="PROSITE" id="PS00022">
    <property type="entry name" value="EGF_1"/>
    <property type="match status" value="3"/>
</dbReference>
<dbReference type="GO" id="GO:0007417">
    <property type="term" value="P:central nervous system development"/>
    <property type="evidence" value="ECO:0007669"/>
    <property type="project" value="InterPro"/>
</dbReference>
<keyword evidence="17" id="KW-0732">Signal</keyword>
<dbReference type="Pfam" id="PF21471">
    <property type="entry name" value="Reelin_subrepeat-B"/>
    <property type="match status" value="18"/>
</dbReference>
<evidence type="ECO:0000259" key="19">
    <source>
        <dbReference type="PROSITE" id="PS51019"/>
    </source>
</evidence>
<evidence type="ECO:0000256" key="5">
    <source>
        <dbReference type="ARBA" id="ARBA00022670"/>
    </source>
</evidence>
<protein>
    <recommendedName>
        <fullName evidence="13">Reelin</fullName>
    </recommendedName>
</protein>
<dbReference type="FunFam" id="2.60.120.260:FF:000003">
    <property type="entry name" value="Reelin"/>
    <property type="match status" value="3"/>
</dbReference>
<evidence type="ECO:0000256" key="6">
    <source>
        <dbReference type="ARBA" id="ARBA00022723"/>
    </source>
</evidence>
<dbReference type="SUPFAM" id="SSF50939">
    <property type="entry name" value="Sialidases"/>
    <property type="match status" value="2"/>
</dbReference>
<dbReference type="InterPro" id="IPR002861">
    <property type="entry name" value="Reeler_dom"/>
</dbReference>
<evidence type="ECO:0000256" key="13">
    <source>
        <dbReference type="ARBA" id="ARBA00023900"/>
    </source>
</evidence>
<keyword evidence="8" id="KW-0720">Serine protease</keyword>
<keyword evidence="11" id="KW-0130">Cell adhesion</keyword>
<dbReference type="PROSITE" id="PS50026">
    <property type="entry name" value="EGF_3"/>
    <property type="match status" value="2"/>
</dbReference>
<feature type="chain" id="PRO_5028996314" description="Reelin" evidence="17">
    <location>
        <begin position="26"/>
        <end position="3432"/>
    </location>
</feature>
<dbReference type="Proteomes" id="UP000515154">
    <property type="component" value="Linkage group LG4"/>
</dbReference>
<dbReference type="PANTHER" id="PTHR11841">
    <property type="entry name" value="REELIN"/>
    <property type="match status" value="1"/>
</dbReference>
<evidence type="ECO:0000256" key="16">
    <source>
        <dbReference type="PROSITE-ProRule" id="PRU00076"/>
    </source>
</evidence>
<evidence type="ECO:0000256" key="17">
    <source>
        <dbReference type="SAM" id="SignalP"/>
    </source>
</evidence>
<evidence type="ECO:0000256" key="15">
    <source>
        <dbReference type="ARBA" id="ARBA00046064"/>
    </source>
</evidence>
<keyword evidence="16" id="KW-0245">EGF-like domain</keyword>
<evidence type="ECO:0000256" key="12">
    <source>
        <dbReference type="ARBA" id="ARBA00023773"/>
    </source>
</evidence>
<keyword evidence="2" id="KW-0217">Developmental protein</keyword>
<keyword evidence="16" id="KW-1015">Disulfide bond</keyword>
<comment type="similarity">
    <text evidence="12">Belongs to the reelin family.</text>
</comment>
<comment type="subunit">
    <text evidence="14">Oligomer of disulfide-linked homodimers.</text>
</comment>
<feature type="disulfide bond" evidence="16">
    <location>
        <begin position="1401"/>
        <end position="1411"/>
    </location>
</feature>
<evidence type="ECO:0000256" key="10">
    <source>
        <dbReference type="ARBA" id="ARBA00022837"/>
    </source>
</evidence>
<dbReference type="GO" id="GO:0001764">
    <property type="term" value="P:neuron migration"/>
    <property type="evidence" value="ECO:0007669"/>
    <property type="project" value="InterPro"/>
</dbReference>
<feature type="domain" description="EGF-like" evidence="18">
    <location>
        <begin position="1397"/>
        <end position="1432"/>
    </location>
</feature>
<keyword evidence="9" id="KW-0862">Zinc</keyword>
<name>A0A7E6ER10_9MOLL</name>
<evidence type="ECO:0000313" key="21">
    <source>
        <dbReference type="RefSeq" id="XP_036357774.1"/>
    </source>
</evidence>
<feature type="domain" description="EGF-like" evidence="18">
    <location>
        <begin position="2124"/>
        <end position="2156"/>
    </location>
</feature>
<keyword evidence="4" id="KW-0272">Extracellular matrix</keyword>
<feature type="domain" description="Reelin" evidence="19">
    <location>
        <begin position="20"/>
        <end position="182"/>
    </location>
</feature>
<dbReference type="InterPro" id="IPR036278">
    <property type="entry name" value="Sialidase_sf"/>
</dbReference>
<dbReference type="Gene3D" id="2.60.120.260">
    <property type="entry name" value="Galactose-binding domain-like"/>
    <property type="match status" value="19"/>
</dbReference>
<evidence type="ECO:0000256" key="4">
    <source>
        <dbReference type="ARBA" id="ARBA00022530"/>
    </source>
</evidence>
<dbReference type="GO" id="GO:0008236">
    <property type="term" value="F:serine-type peptidase activity"/>
    <property type="evidence" value="ECO:0007669"/>
    <property type="project" value="UniProtKB-KW"/>
</dbReference>
<proteinExistence type="inferred from homology"/>
<keyword evidence="7" id="KW-0378">Hydrolase</keyword>
<dbReference type="RefSeq" id="XP_036357774.1">
    <property type="nucleotide sequence ID" value="XM_036501881.1"/>
</dbReference>
<evidence type="ECO:0000256" key="9">
    <source>
        <dbReference type="ARBA" id="ARBA00022833"/>
    </source>
</evidence>
<dbReference type="GO" id="GO:0006508">
    <property type="term" value="P:proteolysis"/>
    <property type="evidence" value="ECO:0007669"/>
    <property type="project" value="UniProtKB-KW"/>
</dbReference>
<dbReference type="InterPro" id="IPR034968">
    <property type="entry name" value="Reelin"/>
</dbReference>
<keyword evidence="10" id="KW-0106">Calcium</keyword>
<comment type="caution">
    <text evidence="16">Lacks conserved residue(s) required for the propagation of feature annotation.</text>
</comment>
<dbReference type="InterPro" id="IPR000742">
    <property type="entry name" value="EGF"/>
</dbReference>
<dbReference type="InterPro" id="IPR049419">
    <property type="entry name" value="Reelin_subrepeat-B"/>
</dbReference>
<dbReference type="Pfam" id="PF02014">
    <property type="entry name" value="Reeler"/>
    <property type="match status" value="1"/>
</dbReference>
<dbReference type="CDD" id="cd08544">
    <property type="entry name" value="Reeler"/>
    <property type="match status" value="1"/>
</dbReference>
<keyword evidence="3" id="KW-0964">Secreted</keyword>
<evidence type="ECO:0000256" key="8">
    <source>
        <dbReference type="ARBA" id="ARBA00022825"/>
    </source>
</evidence>
<dbReference type="KEGG" id="osn:115210297"/>
<evidence type="ECO:0000259" key="18">
    <source>
        <dbReference type="PROSITE" id="PS50026"/>
    </source>
</evidence>
<keyword evidence="6" id="KW-0479">Metal-binding</keyword>
<feature type="disulfide bond" evidence="16">
    <location>
        <begin position="2128"/>
        <end position="2138"/>
    </location>
</feature>
<accession>A0A7E6ER10</accession>
<keyword evidence="20" id="KW-1185">Reference proteome</keyword>
<comment type="function">
    <text evidence="15">Extracellular matrix serine protease secreted by pioneer neurons that plays a role in layering of neurons in the cerebral cortex and cerebellum by coordinating cell positioning during neurodevelopment. Regulates microtubule function in neurons and neuronal migration. Binding to the extracellular domains of lipoprotein receptors VLDLR and LRP8/APOER2 induces tyrosine phosphorylation of DAB1 and modulation of TAU phosphorylation. Affects migration of sympathetic preganglionic neurons in the spinal cord, where it seems to act as a barrier to neuronal migration. Enzymatic activity is important for the modulation of cell adhesion.</text>
</comment>
<organism evidence="20 21">
    <name type="scientific">Octopus sinensis</name>
    <name type="common">East Asian common octopus</name>
    <dbReference type="NCBI Taxonomy" id="2607531"/>
    <lineage>
        <taxon>Eukaryota</taxon>
        <taxon>Metazoa</taxon>
        <taxon>Spiralia</taxon>
        <taxon>Lophotrochozoa</taxon>
        <taxon>Mollusca</taxon>
        <taxon>Cephalopoda</taxon>
        <taxon>Coleoidea</taxon>
        <taxon>Octopodiformes</taxon>
        <taxon>Octopoda</taxon>
        <taxon>Incirrata</taxon>
        <taxon>Octopodidae</taxon>
        <taxon>Octopus</taxon>
    </lineage>
</organism>
<dbReference type="GO" id="GO:0007155">
    <property type="term" value="P:cell adhesion"/>
    <property type="evidence" value="ECO:0007669"/>
    <property type="project" value="UniProtKB-KW"/>
</dbReference>
<feature type="disulfide bond" evidence="16">
    <location>
        <begin position="2146"/>
        <end position="2155"/>
    </location>
</feature>